<feature type="transmembrane region" description="Helical" evidence="7">
    <location>
        <begin position="212"/>
        <end position="231"/>
    </location>
</feature>
<evidence type="ECO:0000256" key="5">
    <source>
        <dbReference type="ARBA" id="ARBA00022989"/>
    </source>
</evidence>
<dbReference type="PROSITE" id="PS51257">
    <property type="entry name" value="PROKAR_LIPOPROTEIN"/>
    <property type="match status" value="1"/>
</dbReference>
<accession>A0AA92X6U1</accession>
<dbReference type="PROSITE" id="PS50850">
    <property type="entry name" value="MFS"/>
    <property type="match status" value="1"/>
</dbReference>
<keyword evidence="3" id="KW-1003">Cell membrane</keyword>
<feature type="transmembrane region" description="Helical" evidence="7">
    <location>
        <begin position="283"/>
        <end position="302"/>
    </location>
</feature>
<dbReference type="RefSeq" id="WP_119802668.1">
    <property type="nucleotide sequence ID" value="NZ_QYYG01000001.1"/>
</dbReference>
<reference evidence="9 10" key="1">
    <citation type="submission" date="2018-09" db="EMBL/GenBank/DDBJ databases">
        <title>Draft genome of a novel serratia sp. strain with antifungal activity.</title>
        <authorList>
            <person name="Dichmann S.I."/>
            <person name="Park B.P."/>
            <person name="Pathiraja D."/>
            <person name="Choi I.-G."/>
            <person name="Stougaard P."/>
            <person name="Hennessy R.C."/>
        </authorList>
    </citation>
    <scope>NUCLEOTIDE SEQUENCE [LARGE SCALE GENOMIC DNA]</scope>
    <source>
        <strain evidence="9 10">S40</strain>
    </source>
</reference>
<feature type="transmembrane region" description="Helical" evidence="7">
    <location>
        <begin position="20"/>
        <end position="42"/>
    </location>
</feature>
<dbReference type="AlphaFoldDB" id="A0AA92X6U1"/>
<evidence type="ECO:0000256" key="6">
    <source>
        <dbReference type="ARBA" id="ARBA00023136"/>
    </source>
</evidence>
<comment type="subcellular location">
    <subcellularLocation>
        <location evidence="1">Cell membrane</location>
        <topology evidence="1">Multi-pass membrane protein</topology>
    </subcellularLocation>
</comment>
<dbReference type="CDD" id="cd17503">
    <property type="entry name" value="MFS_LmrB_MDR_like"/>
    <property type="match status" value="1"/>
</dbReference>
<evidence type="ECO:0000256" key="7">
    <source>
        <dbReference type="SAM" id="Phobius"/>
    </source>
</evidence>
<evidence type="ECO:0000256" key="3">
    <source>
        <dbReference type="ARBA" id="ARBA00022475"/>
    </source>
</evidence>
<dbReference type="SUPFAM" id="SSF103473">
    <property type="entry name" value="MFS general substrate transporter"/>
    <property type="match status" value="1"/>
</dbReference>
<proteinExistence type="predicted"/>
<dbReference type="InterPro" id="IPR011701">
    <property type="entry name" value="MFS"/>
</dbReference>
<feature type="transmembrane region" description="Helical" evidence="7">
    <location>
        <begin position="346"/>
        <end position="365"/>
    </location>
</feature>
<feature type="domain" description="Major facilitator superfamily (MFS) profile" evidence="8">
    <location>
        <begin position="25"/>
        <end position="528"/>
    </location>
</feature>
<gene>
    <name evidence="9" type="ORF">D4100_01265</name>
</gene>
<dbReference type="InterPro" id="IPR020846">
    <property type="entry name" value="MFS_dom"/>
</dbReference>
<dbReference type="PANTHER" id="PTHR23501">
    <property type="entry name" value="MAJOR FACILITATOR SUPERFAMILY"/>
    <property type="match status" value="1"/>
</dbReference>
<feature type="transmembrane region" description="Helical" evidence="7">
    <location>
        <begin position="62"/>
        <end position="84"/>
    </location>
</feature>
<evidence type="ECO:0000259" key="8">
    <source>
        <dbReference type="PROSITE" id="PS50850"/>
    </source>
</evidence>
<keyword evidence="4 7" id="KW-0812">Transmembrane</keyword>
<organism evidence="9 10">
    <name type="scientific">Serratia inhibens</name>
    <dbReference type="NCBI Taxonomy" id="2338073"/>
    <lineage>
        <taxon>Bacteria</taxon>
        <taxon>Pseudomonadati</taxon>
        <taxon>Pseudomonadota</taxon>
        <taxon>Gammaproteobacteria</taxon>
        <taxon>Enterobacterales</taxon>
        <taxon>Yersiniaceae</taxon>
        <taxon>Serratia</taxon>
    </lineage>
</organism>
<dbReference type="Pfam" id="PF07690">
    <property type="entry name" value="MFS_1"/>
    <property type="match status" value="1"/>
</dbReference>
<evidence type="ECO:0000256" key="1">
    <source>
        <dbReference type="ARBA" id="ARBA00004651"/>
    </source>
</evidence>
<keyword evidence="5 7" id="KW-1133">Transmembrane helix</keyword>
<name>A0AA92X6U1_9GAMM</name>
<dbReference type="InterPro" id="IPR036259">
    <property type="entry name" value="MFS_trans_sf"/>
</dbReference>
<keyword evidence="10" id="KW-1185">Reference proteome</keyword>
<dbReference type="GO" id="GO:0005886">
    <property type="term" value="C:plasma membrane"/>
    <property type="evidence" value="ECO:0007669"/>
    <property type="project" value="UniProtKB-SubCell"/>
</dbReference>
<evidence type="ECO:0000256" key="4">
    <source>
        <dbReference type="ARBA" id="ARBA00022692"/>
    </source>
</evidence>
<evidence type="ECO:0000313" key="9">
    <source>
        <dbReference type="EMBL" id="RJF57458.1"/>
    </source>
</evidence>
<keyword evidence="2" id="KW-0813">Transport</keyword>
<dbReference type="Gene3D" id="1.20.1250.20">
    <property type="entry name" value="MFS general substrate transporter like domains"/>
    <property type="match status" value="1"/>
</dbReference>
<evidence type="ECO:0000256" key="2">
    <source>
        <dbReference type="ARBA" id="ARBA00022448"/>
    </source>
</evidence>
<feature type="transmembrane region" description="Helical" evidence="7">
    <location>
        <begin position="507"/>
        <end position="525"/>
    </location>
</feature>
<sequence>MSSRISTQTTVMPNTDKISLRTWVAVLGSVVGCFMAGMNVHVTNASLPDVRGSLGATFEEGSWITTAYLVAEIIIIPITGWLVSIFSMRRVLMVGTSGFVLFSMACSLAPNIQTMILARALQGAFGGVLIPLSFQLIVGELPSHKHSLGMALFAVANNVAQAAGPSLGGWLTDAYSWRWIFYLQVPPGIVLLAAIGWSVKPQPMRLEKLKQGDWWGIITMAIGLSSLQIMLEEGGREDWFASSFIVNCTLLAVLGIAGFIYAELKSKTPFINLRLLGRYNFGLASLMQFCFGAVVFGVVFLVPNYFAEVHGYNASQIGAMMIPYGIIQFIMSFATPRLMRWTSARTAIVAGFLITGLGCLMNIHLNPDAAYNVIVPSLIVRGIGQSLVVVALGVMAIQGLEKDQVGSASGLFSMVRNIGGAIGIALSSQIVVEREKLHAQRIGESVTSFAQATQERLVETVRMLSHGHLDHAAALYGAGAARLRLQALGLIDQILHRDALLLAYSDAFYLAGLAMLACVLAGFFLRKN</sequence>
<dbReference type="GO" id="GO:0022857">
    <property type="term" value="F:transmembrane transporter activity"/>
    <property type="evidence" value="ECO:0007669"/>
    <property type="project" value="InterPro"/>
</dbReference>
<feature type="transmembrane region" description="Helical" evidence="7">
    <location>
        <begin position="116"/>
        <end position="138"/>
    </location>
</feature>
<feature type="transmembrane region" description="Helical" evidence="7">
    <location>
        <begin position="314"/>
        <end position="334"/>
    </location>
</feature>
<protein>
    <submittedName>
        <fullName evidence="9">DHA2 family efflux MFS transporter permease subunit</fullName>
    </submittedName>
</protein>
<keyword evidence="6 7" id="KW-0472">Membrane</keyword>
<feature type="transmembrane region" description="Helical" evidence="7">
    <location>
        <begin position="243"/>
        <end position="262"/>
    </location>
</feature>
<feature type="transmembrane region" description="Helical" evidence="7">
    <location>
        <begin position="179"/>
        <end position="200"/>
    </location>
</feature>
<dbReference type="NCBIfam" id="TIGR00711">
    <property type="entry name" value="efflux_EmrB"/>
    <property type="match status" value="1"/>
</dbReference>
<dbReference type="EMBL" id="QYYG01000001">
    <property type="protein sequence ID" value="RJF57458.1"/>
    <property type="molecule type" value="Genomic_DNA"/>
</dbReference>
<feature type="transmembrane region" description="Helical" evidence="7">
    <location>
        <begin position="371"/>
        <end position="397"/>
    </location>
</feature>
<feature type="transmembrane region" description="Helical" evidence="7">
    <location>
        <begin position="150"/>
        <end position="167"/>
    </location>
</feature>
<evidence type="ECO:0000313" key="10">
    <source>
        <dbReference type="Proteomes" id="UP000284338"/>
    </source>
</evidence>
<dbReference type="Proteomes" id="UP000284338">
    <property type="component" value="Unassembled WGS sequence"/>
</dbReference>
<dbReference type="PANTHER" id="PTHR23501:SF51">
    <property type="entry name" value="MULTIDRUG RESISTANCE PROTEIN B"/>
    <property type="match status" value="1"/>
</dbReference>
<feature type="transmembrane region" description="Helical" evidence="7">
    <location>
        <begin position="409"/>
        <end position="432"/>
    </location>
</feature>
<comment type="caution">
    <text evidence="9">The sequence shown here is derived from an EMBL/GenBank/DDBJ whole genome shotgun (WGS) entry which is preliminary data.</text>
</comment>
<dbReference type="InterPro" id="IPR004638">
    <property type="entry name" value="EmrB-like"/>
</dbReference>